<keyword evidence="4" id="KW-0812">Transmembrane</keyword>
<dbReference type="Proteomes" id="UP001172673">
    <property type="component" value="Unassembled WGS sequence"/>
</dbReference>
<dbReference type="PANTHER" id="PTHR46720">
    <property type="entry name" value="HYDROXYLASE, PUTATIVE (AFU_ORTHOLOGUE AFUA_3G01460)-RELATED"/>
    <property type="match status" value="1"/>
</dbReference>
<accession>A0AA39CCR7</accession>
<evidence type="ECO:0000256" key="2">
    <source>
        <dbReference type="ARBA" id="ARBA00022827"/>
    </source>
</evidence>
<evidence type="ECO:0008006" key="7">
    <source>
        <dbReference type="Google" id="ProtNLM"/>
    </source>
</evidence>
<organism evidence="5 6">
    <name type="scientific">Cladophialophora chaetospira</name>
    <dbReference type="NCBI Taxonomy" id="386627"/>
    <lineage>
        <taxon>Eukaryota</taxon>
        <taxon>Fungi</taxon>
        <taxon>Dikarya</taxon>
        <taxon>Ascomycota</taxon>
        <taxon>Pezizomycotina</taxon>
        <taxon>Eurotiomycetes</taxon>
        <taxon>Chaetothyriomycetidae</taxon>
        <taxon>Chaetothyriales</taxon>
        <taxon>Herpotrichiellaceae</taxon>
        <taxon>Cladophialophora</taxon>
    </lineage>
</organism>
<dbReference type="EMBL" id="JAPDRK010000022">
    <property type="protein sequence ID" value="KAJ9603456.1"/>
    <property type="molecule type" value="Genomic_DNA"/>
</dbReference>
<keyword evidence="6" id="KW-1185">Reference proteome</keyword>
<dbReference type="SUPFAM" id="SSF51905">
    <property type="entry name" value="FAD/NAD(P)-binding domain"/>
    <property type="match status" value="1"/>
</dbReference>
<evidence type="ECO:0000256" key="4">
    <source>
        <dbReference type="SAM" id="Phobius"/>
    </source>
</evidence>
<evidence type="ECO:0000256" key="3">
    <source>
        <dbReference type="ARBA" id="ARBA00023002"/>
    </source>
</evidence>
<protein>
    <recommendedName>
        <fullName evidence="7">FAD-binding domain-containing protein</fullName>
    </recommendedName>
</protein>
<keyword evidence="4" id="KW-1133">Transmembrane helix</keyword>
<sequence length="226" mass="24752">MSDNNASESVIAIIGGGLGGLALAIAFNRLNVRYRIYEASAKFSEVGAGISFLPNAVQAINLIDPTLWTSLEGSDIITYDQNPVVSQIRVHCGQKRLQQYSFGDEIVTLPKFSEDDKGRCGAHRAQLLDEMIKHVSPDNAVFNKKMVDIKELEDGRVEISFSDGTSVQALAAICCDGIHSRARSIVLGPKDSAVQPRYAGAYVYRALVKQEEAERILGEDWSRNGY</sequence>
<name>A0AA39CCR7_9EURO</name>
<dbReference type="PANTHER" id="PTHR46720:SF3">
    <property type="entry name" value="FAD-BINDING DOMAIN-CONTAINING PROTEIN-RELATED"/>
    <property type="match status" value="1"/>
</dbReference>
<keyword evidence="4" id="KW-0472">Membrane</keyword>
<evidence type="ECO:0000256" key="1">
    <source>
        <dbReference type="ARBA" id="ARBA00022630"/>
    </source>
</evidence>
<keyword evidence="1" id="KW-0285">Flavoprotein</keyword>
<gene>
    <name evidence="5" type="ORF">H2200_012234</name>
</gene>
<keyword evidence="3" id="KW-0560">Oxidoreductase</keyword>
<dbReference type="GO" id="GO:0016491">
    <property type="term" value="F:oxidoreductase activity"/>
    <property type="evidence" value="ECO:0007669"/>
    <property type="project" value="UniProtKB-KW"/>
</dbReference>
<keyword evidence="2" id="KW-0274">FAD</keyword>
<dbReference type="AlphaFoldDB" id="A0AA39CCR7"/>
<dbReference type="InterPro" id="IPR036188">
    <property type="entry name" value="FAD/NAD-bd_sf"/>
</dbReference>
<dbReference type="InterPro" id="IPR051104">
    <property type="entry name" value="FAD_monoxygenase"/>
</dbReference>
<evidence type="ECO:0000313" key="6">
    <source>
        <dbReference type="Proteomes" id="UP001172673"/>
    </source>
</evidence>
<feature type="transmembrane region" description="Helical" evidence="4">
    <location>
        <begin position="6"/>
        <end position="27"/>
    </location>
</feature>
<dbReference type="GO" id="GO:0044550">
    <property type="term" value="P:secondary metabolite biosynthetic process"/>
    <property type="evidence" value="ECO:0007669"/>
    <property type="project" value="TreeGrafter"/>
</dbReference>
<comment type="caution">
    <text evidence="5">The sequence shown here is derived from an EMBL/GenBank/DDBJ whole genome shotgun (WGS) entry which is preliminary data.</text>
</comment>
<dbReference type="Gene3D" id="3.50.50.60">
    <property type="entry name" value="FAD/NAD(P)-binding domain"/>
    <property type="match status" value="1"/>
</dbReference>
<proteinExistence type="predicted"/>
<reference evidence="5" key="1">
    <citation type="submission" date="2022-10" db="EMBL/GenBank/DDBJ databases">
        <title>Culturing micro-colonial fungi from biological soil crusts in the Mojave desert and describing Neophaeococcomyces mojavensis, and introducing the new genera and species Taxawa tesnikishii.</title>
        <authorList>
            <person name="Kurbessoian T."/>
            <person name="Stajich J.E."/>
        </authorList>
    </citation>
    <scope>NUCLEOTIDE SEQUENCE</scope>
    <source>
        <strain evidence="5">TK_41</strain>
    </source>
</reference>
<evidence type="ECO:0000313" key="5">
    <source>
        <dbReference type="EMBL" id="KAJ9603456.1"/>
    </source>
</evidence>